<proteinExistence type="inferred from homology"/>
<feature type="transmembrane region" description="Helical" evidence="8">
    <location>
        <begin position="220"/>
        <end position="238"/>
    </location>
</feature>
<feature type="transmembrane region" description="Helical" evidence="8">
    <location>
        <begin position="49"/>
        <end position="66"/>
    </location>
</feature>
<reference evidence="10 11" key="1">
    <citation type="submission" date="2022-12" db="EMBL/GenBank/DDBJ databases">
        <title>Polyphasic characterization of Geotalea uranireducens NIT-SL11 newly isolated from a complex of sewage sludge and microbially reduced graphene oxide.</title>
        <authorList>
            <person name="Xie L."/>
            <person name="Yoshida N."/>
            <person name="Meng L."/>
        </authorList>
    </citation>
    <scope>NUCLEOTIDE SEQUENCE [LARGE SCALE GENOMIC DNA]</scope>
    <source>
        <strain evidence="10 11">NIT-SL11</strain>
    </source>
</reference>
<sequence>MNEATERHDNEIRHGVLLGILAYTVWGFFPAYFKMLTGIPPLEVVCHRIVWSLVFLVVIVSGRRRWHEVRQAFSSRKTVLTLTGTTILIATNWLVFIFAVERGEVLQSSLGYFITPLVSVLLGYLFLHERLRPLQLVSLMFAAIGVLAAAIHYGGLPWIALILAFTFGLYGLLRKTAAVTAITGLTVETILAGLPALLYLLSTSAAGTGAFLTGSTTRNLLLPLSGVVTAIPLIWFAAAARRLRLATIGFLQYITPSLHFLLAVLAYGEEFSSTNVLSFLAIWCGLALFSYDAVRRSR</sequence>
<dbReference type="SUPFAM" id="SSF103481">
    <property type="entry name" value="Multidrug resistance efflux transporter EmrE"/>
    <property type="match status" value="2"/>
</dbReference>
<gene>
    <name evidence="10" type="primary">rarD</name>
    <name evidence="10" type="ORF">GURASL_21420</name>
</gene>
<protein>
    <submittedName>
        <fullName evidence="10">Chloramphenicol resistance permease RarD</fullName>
    </submittedName>
</protein>
<evidence type="ECO:0000256" key="6">
    <source>
        <dbReference type="ARBA" id="ARBA00022989"/>
    </source>
</evidence>
<keyword evidence="6 8" id="KW-1133">Transmembrane helix</keyword>
<dbReference type="InterPro" id="IPR000620">
    <property type="entry name" value="EamA_dom"/>
</dbReference>
<evidence type="ECO:0000259" key="9">
    <source>
        <dbReference type="Pfam" id="PF00892"/>
    </source>
</evidence>
<keyword evidence="3" id="KW-0813">Transport</keyword>
<evidence type="ECO:0000256" key="2">
    <source>
        <dbReference type="ARBA" id="ARBA00007362"/>
    </source>
</evidence>
<evidence type="ECO:0000256" key="5">
    <source>
        <dbReference type="ARBA" id="ARBA00022692"/>
    </source>
</evidence>
<evidence type="ECO:0000256" key="4">
    <source>
        <dbReference type="ARBA" id="ARBA00022475"/>
    </source>
</evidence>
<dbReference type="Proteomes" id="UP001317705">
    <property type="component" value="Chromosome"/>
</dbReference>
<dbReference type="PANTHER" id="PTHR22911">
    <property type="entry name" value="ACYL-MALONYL CONDENSING ENZYME-RELATED"/>
    <property type="match status" value="1"/>
</dbReference>
<dbReference type="RefSeq" id="WP_281999330.1">
    <property type="nucleotide sequence ID" value="NZ_AP027151.1"/>
</dbReference>
<keyword evidence="4" id="KW-1003">Cell membrane</keyword>
<dbReference type="EMBL" id="AP027151">
    <property type="protein sequence ID" value="BDV43219.1"/>
    <property type="molecule type" value="Genomic_DNA"/>
</dbReference>
<evidence type="ECO:0000313" key="10">
    <source>
        <dbReference type="EMBL" id="BDV43219.1"/>
    </source>
</evidence>
<comment type="subcellular location">
    <subcellularLocation>
        <location evidence="1">Cell membrane</location>
        <topology evidence="1">Multi-pass membrane protein</topology>
    </subcellularLocation>
</comment>
<keyword evidence="11" id="KW-1185">Reference proteome</keyword>
<feature type="transmembrane region" description="Helical" evidence="8">
    <location>
        <begin position="250"/>
        <end position="268"/>
    </location>
</feature>
<evidence type="ECO:0000256" key="8">
    <source>
        <dbReference type="SAM" id="Phobius"/>
    </source>
</evidence>
<dbReference type="InterPro" id="IPR037185">
    <property type="entry name" value="EmrE-like"/>
</dbReference>
<feature type="transmembrane region" description="Helical" evidence="8">
    <location>
        <begin position="110"/>
        <end position="127"/>
    </location>
</feature>
<evidence type="ECO:0000313" key="11">
    <source>
        <dbReference type="Proteomes" id="UP001317705"/>
    </source>
</evidence>
<dbReference type="NCBIfam" id="TIGR00688">
    <property type="entry name" value="rarD"/>
    <property type="match status" value="1"/>
</dbReference>
<feature type="transmembrane region" description="Helical" evidence="8">
    <location>
        <begin position="12"/>
        <end position="29"/>
    </location>
</feature>
<keyword evidence="5 8" id="KW-0812">Transmembrane</keyword>
<feature type="transmembrane region" description="Helical" evidence="8">
    <location>
        <begin position="274"/>
        <end position="294"/>
    </location>
</feature>
<dbReference type="PANTHER" id="PTHR22911:SF137">
    <property type="entry name" value="SOLUTE CARRIER FAMILY 35 MEMBER G2-RELATED"/>
    <property type="match status" value="1"/>
</dbReference>
<evidence type="ECO:0000256" key="1">
    <source>
        <dbReference type="ARBA" id="ARBA00004651"/>
    </source>
</evidence>
<name>A0ABM8EMF5_9BACT</name>
<feature type="transmembrane region" description="Helical" evidence="8">
    <location>
        <begin position="180"/>
        <end position="200"/>
    </location>
</feature>
<evidence type="ECO:0000256" key="3">
    <source>
        <dbReference type="ARBA" id="ARBA00022448"/>
    </source>
</evidence>
<feature type="domain" description="EamA" evidence="9">
    <location>
        <begin position="15"/>
        <end position="148"/>
    </location>
</feature>
<comment type="similarity">
    <text evidence="2">Belongs to the EamA transporter family.</text>
</comment>
<evidence type="ECO:0000256" key="7">
    <source>
        <dbReference type="ARBA" id="ARBA00023136"/>
    </source>
</evidence>
<dbReference type="Pfam" id="PF00892">
    <property type="entry name" value="EamA"/>
    <property type="match status" value="1"/>
</dbReference>
<keyword evidence="7 8" id="KW-0472">Membrane</keyword>
<dbReference type="InterPro" id="IPR004626">
    <property type="entry name" value="RarD"/>
</dbReference>
<organism evidence="10 11">
    <name type="scientific">Geotalea uraniireducens</name>
    <dbReference type="NCBI Taxonomy" id="351604"/>
    <lineage>
        <taxon>Bacteria</taxon>
        <taxon>Pseudomonadati</taxon>
        <taxon>Thermodesulfobacteriota</taxon>
        <taxon>Desulfuromonadia</taxon>
        <taxon>Geobacterales</taxon>
        <taxon>Geobacteraceae</taxon>
        <taxon>Geotalea</taxon>
    </lineage>
</organism>
<feature type="transmembrane region" description="Helical" evidence="8">
    <location>
        <begin position="78"/>
        <end position="98"/>
    </location>
</feature>
<feature type="transmembrane region" description="Helical" evidence="8">
    <location>
        <begin position="157"/>
        <end position="173"/>
    </location>
</feature>
<accession>A0ABM8EMF5</accession>
<feature type="transmembrane region" description="Helical" evidence="8">
    <location>
        <begin position="134"/>
        <end position="151"/>
    </location>
</feature>